<dbReference type="InterPro" id="IPR027417">
    <property type="entry name" value="P-loop_NTPase"/>
</dbReference>
<dbReference type="Proteomes" id="UP000011607">
    <property type="component" value="Unassembled WGS sequence"/>
</dbReference>
<keyword evidence="2" id="KW-0067">ATP-binding</keyword>
<dbReference type="PANTHER" id="PTHR42961">
    <property type="entry name" value="IRON-SULFUR PROTEIN NUBPL"/>
    <property type="match status" value="1"/>
</dbReference>
<dbReference type="PANTHER" id="PTHR42961:SF2">
    <property type="entry name" value="IRON-SULFUR PROTEIN NUBPL"/>
    <property type="match status" value="1"/>
</dbReference>
<name>M0MNF7_9EURY</name>
<dbReference type="GO" id="GO:0016226">
    <property type="term" value="P:iron-sulfur cluster assembly"/>
    <property type="evidence" value="ECO:0007669"/>
    <property type="project" value="InterPro"/>
</dbReference>
<accession>M0MNF7</accession>
<dbReference type="EMBL" id="AOMA01000005">
    <property type="protein sequence ID" value="EMA46903.1"/>
    <property type="molecule type" value="Genomic_DNA"/>
</dbReference>
<dbReference type="Pfam" id="PF10609">
    <property type="entry name" value="ParA"/>
    <property type="match status" value="1"/>
</dbReference>
<dbReference type="SUPFAM" id="SSF52540">
    <property type="entry name" value="P-loop containing nucleoside triphosphate hydrolases"/>
    <property type="match status" value="1"/>
</dbReference>
<dbReference type="InterPro" id="IPR044304">
    <property type="entry name" value="NUBPL-like"/>
</dbReference>
<proteinExistence type="predicted"/>
<dbReference type="InterPro" id="IPR033756">
    <property type="entry name" value="YlxH/NBP35"/>
</dbReference>
<dbReference type="Gene3D" id="3.40.50.300">
    <property type="entry name" value="P-loop containing nucleotide triphosphate hydrolases"/>
    <property type="match status" value="1"/>
</dbReference>
<evidence type="ECO:0000313" key="3">
    <source>
        <dbReference type="EMBL" id="EMA46903.1"/>
    </source>
</evidence>
<dbReference type="OrthoDB" id="8297at2157"/>
<keyword evidence="1" id="KW-0547">Nucleotide-binding</keyword>
<dbReference type="STRING" id="1227454.C446_00819"/>
<dbReference type="GO" id="GO:0005524">
    <property type="term" value="F:ATP binding"/>
    <property type="evidence" value="ECO:0007669"/>
    <property type="project" value="UniProtKB-KW"/>
</dbReference>
<evidence type="ECO:0000256" key="1">
    <source>
        <dbReference type="ARBA" id="ARBA00022741"/>
    </source>
</evidence>
<gene>
    <name evidence="3" type="ORF">C446_00819</name>
</gene>
<reference evidence="3 4" key="1">
    <citation type="journal article" date="2014" name="PLoS Genet.">
        <title>Phylogenetically driven sequencing of extremely halophilic archaea reveals strategies for static and dynamic osmo-response.</title>
        <authorList>
            <person name="Becker E.A."/>
            <person name="Seitzer P.M."/>
            <person name="Tritt A."/>
            <person name="Larsen D."/>
            <person name="Krusor M."/>
            <person name="Yao A.I."/>
            <person name="Wu D."/>
            <person name="Madern D."/>
            <person name="Eisen J.A."/>
            <person name="Darling A.E."/>
            <person name="Facciotti M.T."/>
        </authorList>
    </citation>
    <scope>NUCLEOTIDE SEQUENCE [LARGE SCALE GENOMIC DNA]</scope>
    <source>
        <strain evidence="3 4">JCM 10879</strain>
    </source>
</reference>
<evidence type="ECO:0000313" key="4">
    <source>
        <dbReference type="Proteomes" id="UP000011607"/>
    </source>
</evidence>
<dbReference type="RefSeq" id="WP_006671137.1">
    <property type="nucleotide sequence ID" value="NZ_AOMA01000005.1"/>
</dbReference>
<comment type="caution">
    <text evidence="3">The sequence shown here is derived from an EMBL/GenBank/DDBJ whole genome shotgun (WGS) entry which is preliminary data.</text>
</comment>
<protein>
    <submittedName>
        <fullName evidence="3">ParA/MinD ATPase-like protein</fullName>
    </submittedName>
</protein>
<evidence type="ECO:0000256" key="2">
    <source>
        <dbReference type="ARBA" id="ARBA00022840"/>
    </source>
</evidence>
<dbReference type="GO" id="GO:0051539">
    <property type="term" value="F:4 iron, 4 sulfur cluster binding"/>
    <property type="evidence" value="ECO:0007669"/>
    <property type="project" value="TreeGrafter"/>
</dbReference>
<sequence>MSDWSDRTEDEIRASVVDQIREVQIPGGDPISEELIENIAVSDGRVTLTVVFDRLDMALADRVTAQLRGAGLATAGVDSVRIEAANAGAPESGVPITGADTVLTVASAKGGVGKSTITAALARALEQAGRDVAVFDANVHSPDVAGLLGAEGPVRQTPSGRPDPIDVDGIEVLSVELIADDGPVAWRGAMVHEVVKDLLGDAAWTDRDVLLVDLPPGIGDAVYTIVQQAPLDGTLLVSTPTDESARATERTSALFEANDVPIVGVVPNMVGDDGPYPEHGDGSDLAEAISEDVYETIDPVPFDPALREPLERDFETLETDGEAGIASLREVVASFVEKHGDPDVPSNAIDVRGLPPTTGHRETLAELEPSADESVAVVTHNEPDELVEAVETGLEREEHGVRATTSDLGRKGWLVELETERAA</sequence>
<organism evidence="3 4">
    <name type="scientific">Halobiforma nitratireducens JCM 10879</name>
    <dbReference type="NCBI Taxonomy" id="1227454"/>
    <lineage>
        <taxon>Archaea</taxon>
        <taxon>Methanobacteriati</taxon>
        <taxon>Methanobacteriota</taxon>
        <taxon>Stenosarchaea group</taxon>
        <taxon>Halobacteria</taxon>
        <taxon>Halobacteriales</taxon>
        <taxon>Natrialbaceae</taxon>
        <taxon>Halobiforma</taxon>
    </lineage>
</organism>
<keyword evidence="4" id="KW-1185">Reference proteome</keyword>
<dbReference type="PATRIC" id="fig|1227454.3.peg.160"/>
<dbReference type="AlphaFoldDB" id="M0MNF7"/>
<dbReference type="eggNOG" id="arCOG00585">
    <property type="taxonomic scope" value="Archaea"/>
</dbReference>